<sequence>MKTLLVPVDFSDTSAATIRFAAAWAKDYEYKRIILLKTFYQNVFSDIVVSAEYGAVNHDFMEDHRQEAMAHLEGLSNEIVGIASDMQVDIVTSKVPILRAVIALIREESPEMVMLGSEHGADDSLISRNIIAIAKASPVRVMVVPSGYRYQPVKNALVPCDFNALHSLDKLNKLKASPHLWERTHFMVLNVDPEEHYLHPDEQFREDERNLHEYLKDFHHELHYRNDRDILGSIINFTAAHEAQLIVALPGKHSFLYYLTHKSISEALCRSARVPVVVLK</sequence>
<dbReference type="Pfam" id="PF00582">
    <property type="entry name" value="Usp"/>
    <property type="match status" value="1"/>
</dbReference>
<dbReference type="InterPro" id="IPR006015">
    <property type="entry name" value="Universal_stress_UspA"/>
</dbReference>
<dbReference type="Gene3D" id="3.40.50.12370">
    <property type="match status" value="1"/>
</dbReference>
<comment type="caution">
    <text evidence="3">The sequence shown here is derived from an EMBL/GenBank/DDBJ whole genome shotgun (WGS) entry which is preliminary data.</text>
</comment>
<dbReference type="AlphaFoldDB" id="A0A561PRK2"/>
<evidence type="ECO:0000256" key="1">
    <source>
        <dbReference type="ARBA" id="ARBA00008791"/>
    </source>
</evidence>
<proteinExistence type="inferred from homology"/>
<keyword evidence="4" id="KW-1185">Reference proteome</keyword>
<dbReference type="OrthoDB" id="9788959at2"/>
<dbReference type="PRINTS" id="PR01438">
    <property type="entry name" value="UNVRSLSTRESS"/>
</dbReference>
<feature type="domain" description="UspA" evidence="2">
    <location>
        <begin position="1"/>
        <end position="145"/>
    </location>
</feature>
<comment type="similarity">
    <text evidence="1">Belongs to the universal stress protein A family.</text>
</comment>
<accession>A0A561PRK2</accession>
<dbReference type="SUPFAM" id="SSF52402">
    <property type="entry name" value="Adenine nucleotide alpha hydrolases-like"/>
    <property type="match status" value="2"/>
</dbReference>
<evidence type="ECO:0000259" key="2">
    <source>
        <dbReference type="Pfam" id="PF00582"/>
    </source>
</evidence>
<evidence type="ECO:0000313" key="4">
    <source>
        <dbReference type="Proteomes" id="UP000320811"/>
    </source>
</evidence>
<organism evidence="3 4">
    <name type="scientific">Chitinophaga polysaccharea</name>
    <dbReference type="NCBI Taxonomy" id="1293035"/>
    <lineage>
        <taxon>Bacteria</taxon>
        <taxon>Pseudomonadati</taxon>
        <taxon>Bacteroidota</taxon>
        <taxon>Chitinophagia</taxon>
        <taxon>Chitinophagales</taxon>
        <taxon>Chitinophagaceae</taxon>
        <taxon>Chitinophaga</taxon>
    </lineage>
</organism>
<protein>
    <submittedName>
        <fullName evidence="3">Nucleotide-binding universal stress UspA family protein</fullName>
    </submittedName>
</protein>
<evidence type="ECO:0000313" key="3">
    <source>
        <dbReference type="EMBL" id="TWF40736.1"/>
    </source>
</evidence>
<reference evidence="3 4" key="1">
    <citation type="submission" date="2019-06" db="EMBL/GenBank/DDBJ databases">
        <title>Sorghum-associated microbial communities from plants grown in Nebraska, USA.</title>
        <authorList>
            <person name="Schachtman D."/>
        </authorList>
    </citation>
    <scope>NUCLEOTIDE SEQUENCE [LARGE SCALE GENOMIC DNA]</scope>
    <source>
        <strain evidence="3 4">1209</strain>
    </source>
</reference>
<dbReference type="EMBL" id="VIWO01000004">
    <property type="protein sequence ID" value="TWF40736.1"/>
    <property type="molecule type" value="Genomic_DNA"/>
</dbReference>
<dbReference type="Proteomes" id="UP000320811">
    <property type="component" value="Unassembled WGS sequence"/>
</dbReference>
<name>A0A561PRK2_9BACT</name>
<gene>
    <name evidence="3" type="ORF">FHW36_104420</name>
</gene>
<dbReference type="RefSeq" id="WP_145670713.1">
    <property type="nucleotide sequence ID" value="NZ_VIWO01000004.1"/>
</dbReference>
<dbReference type="InterPro" id="IPR006016">
    <property type="entry name" value="UspA"/>
</dbReference>